<organism evidence="2 3">
    <name type="scientific">Amylibacter marinus</name>
    <dbReference type="NCBI Taxonomy" id="1475483"/>
    <lineage>
        <taxon>Bacteria</taxon>
        <taxon>Pseudomonadati</taxon>
        <taxon>Pseudomonadota</taxon>
        <taxon>Alphaproteobacteria</taxon>
        <taxon>Rhodobacterales</taxon>
        <taxon>Paracoccaceae</taxon>
        <taxon>Amylibacter</taxon>
    </lineage>
</organism>
<name>A0ABQ5VUL3_9RHOB</name>
<dbReference type="Gene3D" id="3.40.50.1820">
    <property type="entry name" value="alpha/beta hydrolase"/>
    <property type="match status" value="1"/>
</dbReference>
<dbReference type="EMBL" id="BSNN01000002">
    <property type="protein sequence ID" value="GLQ34946.1"/>
    <property type="molecule type" value="Genomic_DNA"/>
</dbReference>
<dbReference type="SUPFAM" id="SSF53474">
    <property type="entry name" value="alpha/beta-Hydrolases"/>
    <property type="match status" value="1"/>
</dbReference>
<evidence type="ECO:0000313" key="3">
    <source>
        <dbReference type="Proteomes" id="UP001156694"/>
    </source>
</evidence>
<keyword evidence="3" id="KW-1185">Reference proteome</keyword>
<feature type="domain" description="AB hydrolase-1" evidence="1">
    <location>
        <begin position="84"/>
        <end position="286"/>
    </location>
</feature>
<protein>
    <submittedName>
        <fullName evidence="2">Lysophospholipase</fullName>
    </submittedName>
</protein>
<dbReference type="RefSeq" id="WP_284377035.1">
    <property type="nucleotide sequence ID" value="NZ_BSNN01000002.1"/>
</dbReference>
<reference evidence="3" key="1">
    <citation type="journal article" date="2019" name="Int. J. Syst. Evol. Microbiol.">
        <title>The Global Catalogue of Microorganisms (GCM) 10K type strain sequencing project: providing services to taxonomists for standard genome sequencing and annotation.</title>
        <authorList>
            <consortium name="The Broad Institute Genomics Platform"/>
            <consortium name="The Broad Institute Genome Sequencing Center for Infectious Disease"/>
            <person name="Wu L."/>
            <person name="Ma J."/>
        </authorList>
    </citation>
    <scope>NUCLEOTIDE SEQUENCE [LARGE SCALE GENOMIC DNA]</scope>
    <source>
        <strain evidence="3">NBRC 110140</strain>
    </source>
</reference>
<dbReference type="Proteomes" id="UP001156694">
    <property type="component" value="Unassembled WGS sequence"/>
</dbReference>
<comment type="caution">
    <text evidence="2">The sequence shown here is derived from an EMBL/GenBank/DDBJ whole genome shotgun (WGS) entry which is preliminary data.</text>
</comment>
<dbReference type="InterPro" id="IPR029058">
    <property type="entry name" value="AB_hydrolase_fold"/>
</dbReference>
<proteinExistence type="predicted"/>
<dbReference type="InterPro" id="IPR000073">
    <property type="entry name" value="AB_hydrolase_1"/>
</dbReference>
<evidence type="ECO:0000313" key="2">
    <source>
        <dbReference type="EMBL" id="GLQ34946.1"/>
    </source>
</evidence>
<evidence type="ECO:0000259" key="1">
    <source>
        <dbReference type="Pfam" id="PF12697"/>
    </source>
</evidence>
<sequence length="329" mass="35653">MRVIKGFVGLVIMVLLGAALVLVLGPRQRFNLTEATKDQTPPRDISQITTDLAKSEARFTDIKPNQHKQILWAGEEGAKTALSIVYLHGFSASLQEIRPVPDNLGAALGANVYFPRLTGHGRAGDAMAQTHVQDWAVDLAQALQIGQLIGQRVIVISASTGGTLATTLLDDPSLTEQVAGMIFVSPNFAVHNSMAFLGKLPLFNLWGPMLGGETRSWEPSNTLHGQYWTTSYPTESIVPMMRLIDHVEGIDVARTEIPALFYFSDDDRVVDAAATRQVAQKWGGAVTLINPTLTEADDVNAHVIAGDIMSPNQTATATAEMLNWIKSLE</sequence>
<accession>A0ABQ5VUL3</accession>
<dbReference type="Pfam" id="PF12697">
    <property type="entry name" value="Abhydrolase_6"/>
    <property type="match status" value="1"/>
</dbReference>
<gene>
    <name evidence="2" type="ORF">GCM10007939_12290</name>
</gene>